<dbReference type="Pfam" id="PF01593">
    <property type="entry name" value="Amino_oxidase"/>
    <property type="match status" value="1"/>
</dbReference>
<dbReference type="PANTHER" id="PTHR42923:SF17">
    <property type="entry name" value="AMINE OXIDASE DOMAIN-CONTAINING PROTEIN"/>
    <property type="match status" value="1"/>
</dbReference>
<dbReference type="InterPro" id="IPR050464">
    <property type="entry name" value="Zeta_carotene_desat/Oxidored"/>
</dbReference>
<name>A0A975W8T1_9RHOB</name>
<protein>
    <recommendedName>
        <fullName evidence="1">Amine oxidase domain-containing protein</fullName>
    </recommendedName>
</protein>
<dbReference type="SUPFAM" id="SSF51905">
    <property type="entry name" value="FAD/NAD(P)-binding domain"/>
    <property type="match status" value="1"/>
</dbReference>
<dbReference type="GeneID" id="80817718"/>
<dbReference type="AlphaFoldDB" id="A0A975W8T1"/>
<feature type="domain" description="Amine oxidase" evidence="1">
    <location>
        <begin position="20"/>
        <end position="296"/>
    </location>
</feature>
<evidence type="ECO:0000313" key="3">
    <source>
        <dbReference type="Proteomes" id="UP000182932"/>
    </source>
</evidence>
<evidence type="ECO:0000259" key="1">
    <source>
        <dbReference type="Pfam" id="PF01593"/>
    </source>
</evidence>
<comment type="caution">
    <text evidence="2">The sequence shown here is derived from an EMBL/GenBank/DDBJ whole genome shotgun (WGS) entry which is preliminary data.</text>
</comment>
<dbReference type="InterPro" id="IPR036188">
    <property type="entry name" value="FAD/NAD-bd_sf"/>
</dbReference>
<accession>A0A975W8T1</accession>
<proteinExistence type="predicted"/>
<dbReference type="Proteomes" id="UP000182932">
    <property type="component" value="Unassembled WGS sequence"/>
</dbReference>
<reference evidence="2 3" key="1">
    <citation type="submission" date="2016-10" db="EMBL/GenBank/DDBJ databases">
        <authorList>
            <person name="Varghese N."/>
            <person name="Submissions S."/>
        </authorList>
    </citation>
    <scope>NUCLEOTIDE SEQUENCE [LARGE SCALE GENOMIC DNA]</scope>
    <source>
        <strain evidence="2 3">FF3</strain>
    </source>
</reference>
<evidence type="ECO:0000313" key="2">
    <source>
        <dbReference type="EMBL" id="SEJ19862.1"/>
    </source>
</evidence>
<dbReference type="GO" id="GO:0016491">
    <property type="term" value="F:oxidoreductase activity"/>
    <property type="evidence" value="ECO:0007669"/>
    <property type="project" value="InterPro"/>
</dbReference>
<dbReference type="RefSeq" id="WP_074835848.1">
    <property type="nucleotide sequence ID" value="NZ_FNYY01000004.1"/>
</dbReference>
<dbReference type="InterPro" id="IPR002937">
    <property type="entry name" value="Amino_oxidase"/>
</dbReference>
<dbReference type="PANTHER" id="PTHR42923">
    <property type="entry name" value="PROTOPORPHYRINOGEN OXIDASE"/>
    <property type="match status" value="1"/>
</dbReference>
<organism evidence="2 3">
    <name type="scientific">Marinovum algicola</name>
    <dbReference type="NCBI Taxonomy" id="42444"/>
    <lineage>
        <taxon>Bacteria</taxon>
        <taxon>Pseudomonadati</taxon>
        <taxon>Pseudomonadota</taxon>
        <taxon>Alphaproteobacteria</taxon>
        <taxon>Rhodobacterales</taxon>
        <taxon>Roseobacteraceae</taxon>
        <taxon>Marinovum</taxon>
    </lineage>
</organism>
<gene>
    <name evidence="2" type="ORF">SAMN04487940_10428</name>
</gene>
<sequence>MPLDPSSPFRRRIAVIGGGISGMGAAHFLADAAEVTLFEAGPRLGGHARTVMAGQGGQQPVDTGFIVFNHANYPRLSALFQQLGVPVAPSNMSFAASLRGGEMEYGLENLKAVFSQRRNMFNPKFLGMIRDILRFNARALDAANDRHQPLGDFLEQMQLGDWFRDYYLLPLSGAIWSTPPEQIMRFPAQALIQFFENHALLHHSGQHQWYTVQGGSVEYVRRLEASLRRRLVDLRIGAPVRAVRRFPDHVELRVAGGGWEVFDELVLATHSDDSLALLADPATEEARALGAIGYQPNEITLHADPRAMPRRRGCWSSWNYTEGRSARDGKIDLTYWMNKLQPIPANDPMFVTLNSRKPIRDELIYDQVTLRHPVYDLAALRAQGEVAGFNGARRTWFCGAWMRNGFHEDGLASAADVADRILARPDVMVAAE</sequence>
<dbReference type="Gene3D" id="3.50.50.60">
    <property type="entry name" value="FAD/NAD(P)-binding domain"/>
    <property type="match status" value="1"/>
</dbReference>
<keyword evidence="3" id="KW-1185">Reference proteome</keyword>
<dbReference type="EMBL" id="FNYY01000004">
    <property type="protein sequence ID" value="SEJ19862.1"/>
    <property type="molecule type" value="Genomic_DNA"/>
</dbReference>